<dbReference type="Proteomes" id="UP000249610">
    <property type="component" value="Unassembled WGS sequence"/>
</dbReference>
<proteinExistence type="predicted"/>
<comment type="caution">
    <text evidence="2">The sequence shown here is derived from an EMBL/GenBank/DDBJ whole genome shotgun (WGS) entry which is preliminary data.</text>
</comment>
<sequence>MCLQGFLQGESILNRLKQTLECGARYTLFLFNWRLQGGCSIFFTFRVNIVLLFMNTKLVMTSSAILMYAAGIILTFAPDLILEVLKLNPDQISLFLMQILGALYFGFGMLNWMNKGRPIGGIYNRPVAIANLSHFMIAGLALLKGLLSNPALPSFIWALGILYIGFGIAFGLILFRHPTADQSKN</sequence>
<feature type="transmembrane region" description="Helical" evidence="1">
    <location>
        <begin position="65"/>
        <end position="85"/>
    </location>
</feature>
<reference evidence="2 3" key="1">
    <citation type="submission" date="2018-06" db="EMBL/GenBank/DDBJ databases">
        <title>Genomic Encyclopedia of Archaeal and Bacterial Type Strains, Phase II (KMG-II): from individual species to whole genera.</title>
        <authorList>
            <person name="Goeker M."/>
        </authorList>
    </citation>
    <scope>NUCLEOTIDE SEQUENCE [LARGE SCALE GENOMIC DNA]</scope>
    <source>
        <strain evidence="2 3">DSM 23446</strain>
    </source>
</reference>
<gene>
    <name evidence="2" type="ORF">LV83_01252</name>
</gene>
<feature type="transmembrane region" description="Helical" evidence="1">
    <location>
        <begin position="122"/>
        <end position="143"/>
    </location>
</feature>
<keyword evidence="1" id="KW-0812">Transmembrane</keyword>
<accession>A0A327PQT5</accession>
<evidence type="ECO:0000313" key="2">
    <source>
        <dbReference type="EMBL" id="RAI92026.1"/>
    </source>
</evidence>
<organism evidence="2 3">
    <name type="scientific">Algoriphagus yeomjeoni</name>
    <dbReference type="NCBI Taxonomy" id="291403"/>
    <lineage>
        <taxon>Bacteria</taxon>
        <taxon>Pseudomonadati</taxon>
        <taxon>Bacteroidota</taxon>
        <taxon>Cytophagia</taxon>
        <taxon>Cytophagales</taxon>
        <taxon>Cyclobacteriaceae</taxon>
        <taxon>Algoriphagus</taxon>
    </lineage>
</organism>
<feature type="transmembrane region" description="Helical" evidence="1">
    <location>
        <begin position="155"/>
        <end position="175"/>
    </location>
</feature>
<dbReference type="AlphaFoldDB" id="A0A327PQT5"/>
<protein>
    <submittedName>
        <fullName evidence="2">Uncharacterized protein</fullName>
    </submittedName>
</protein>
<dbReference type="EMBL" id="QLLK01000003">
    <property type="protein sequence ID" value="RAI92026.1"/>
    <property type="molecule type" value="Genomic_DNA"/>
</dbReference>
<keyword evidence="1" id="KW-0472">Membrane</keyword>
<evidence type="ECO:0000313" key="3">
    <source>
        <dbReference type="Proteomes" id="UP000249610"/>
    </source>
</evidence>
<name>A0A327PQT5_9BACT</name>
<keyword evidence="1" id="KW-1133">Transmembrane helix</keyword>
<evidence type="ECO:0000256" key="1">
    <source>
        <dbReference type="SAM" id="Phobius"/>
    </source>
</evidence>
<keyword evidence="3" id="KW-1185">Reference proteome</keyword>
<feature type="transmembrane region" description="Helical" evidence="1">
    <location>
        <begin position="91"/>
        <end position="110"/>
    </location>
</feature>